<dbReference type="EMBL" id="JADFTS010000008">
    <property type="protein sequence ID" value="KAF9594887.1"/>
    <property type="molecule type" value="Genomic_DNA"/>
</dbReference>
<comment type="caution">
    <text evidence="2">The sequence shown here is derived from an EMBL/GenBank/DDBJ whole genome shotgun (WGS) entry which is preliminary data.</text>
</comment>
<protein>
    <recommendedName>
        <fullName evidence="4">CCHC-type domain-containing protein</fullName>
    </recommendedName>
</protein>
<evidence type="ECO:0000256" key="1">
    <source>
        <dbReference type="SAM" id="MobiDB-lite"/>
    </source>
</evidence>
<accession>A0A835HAV1</accession>
<feature type="region of interest" description="Disordered" evidence="1">
    <location>
        <begin position="147"/>
        <end position="240"/>
    </location>
</feature>
<dbReference type="AlphaFoldDB" id="A0A835HAV1"/>
<gene>
    <name evidence="2" type="ORF">IFM89_035048</name>
</gene>
<proteinExistence type="predicted"/>
<feature type="region of interest" description="Disordered" evidence="1">
    <location>
        <begin position="95"/>
        <end position="124"/>
    </location>
</feature>
<evidence type="ECO:0000313" key="2">
    <source>
        <dbReference type="EMBL" id="KAF9594887.1"/>
    </source>
</evidence>
<dbReference type="Proteomes" id="UP000631114">
    <property type="component" value="Unassembled WGS sequence"/>
</dbReference>
<evidence type="ECO:0008006" key="4">
    <source>
        <dbReference type="Google" id="ProtNLM"/>
    </source>
</evidence>
<dbReference type="OrthoDB" id="1939383at2759"/>
<reference evidence="2 3" key="1">
    <citation type="submission" date="2020-10" db="EMBL/GenBank/DDBJ databases">
        <title>The Coptis chinensis genome and diversification of protoberbering-type alkaloids.</title>
        <authorList>
            <person name="Wang B."/>
            <person name="Shu S."/>
            <person name="Song C."/>
            <person name="Liu Y."/>
        </authorList>
    </citation>
    <scope>NUCLEOTIDE SEQUENCE [LARGE SCALE GENOMIC DNA]</scope>
    <source>
        <strain evidence="2">HL-2020</strain>
        <tissue evidence="2">Leaf</tissue>
    </source>
</reference>
<sequence length="240" mass="26486">MMTLMRKRKLKVATMKTGDVVPSVKMIYEKLKKYVQEYTWSSANENEWVVLSTNHRWIVNIPAHTCECLRRAYENGVRPLPNACDWPPPPHVCTTPLLTRPSGRPKKNRKRDVEEARTPTLFPRKKRPLKCGKCGFEGHNKQTCKGLSAAQRAQRDAENAQMETRVEPNIGRGRGGKGKKGQDNGPQSEASGSNGGPLTNETNERGPSPPVEATRASSSGPRKASKAPGTVHVGRGGLRV</sequence>
<feature type="compositionally biased region" description="Polar residues" evidence="1">
    <location>
        <begin position="184"/>
        <end position="201"/>
    </location>
</feature>
<name>A0A835HAV1_9MAGN</name>
<keyword evidence="3" id="KW-1185">Reference proteome</keyword>
<evidence type="ECO:0000313" key="3">
    <source>
        <dbReference type="Proteomes" id="UP000631114"/>
    </source>
</evidence>
<organism evidence="2 3">
    <name type="scientific">Coptis chinensis</name>
    <dbReference type="NCBI Taxonomy" id="261450"/>
    <lineage>
        <taxon>Eukaryota</taxon>
        <taxon>Viridiplantae</taxon>
        <taxon>Streptophyta</taxon>
        <taxon>Embryophyta</taxon>
        <taxon>Tracheophyta</taxon>
        <taxon>Spermatophyta</taxon>
        <taxon>Magnoliopsida</taxon>
        <taxon>Ranunculales</taxon>
        <taxon>Ranunculaceae</taxon>
        <taxon>Coptidoideae</taxon>
        <taxon>Coptis</taxon>
    </lineage>
</organism>